<dbReference type="AlphaFoldDB" id="A0A8J6T7K0"/>
<dbReference type="InterPro" id="IPR053376">
    <property type="entry name" value="Serine_acetyltransferase"/>
</dbReference>
<dbReference type="Proteomes" id="UP000650524">
    <property type="component" value="Unassembled WGS sequence"/>
</dbReference>
<dbReference type="InterPro" id="IPR045304">
    <property type="entry name" value="LbH_SAT"/>
</dbReference>
<gene>
    <name evidence="4" type="ORF">H8E19_03610</name>
</gene>
<dbReference type="NCBIfam" id="NF041874">
    <property type="entry name" value="EPS_EpsC"/>
    <property type="match status" value="1"/>
</dbReference>
<dbReference type="InterPro" id="IPR042122">
    <property type="entry name" value="Ser_AcTrfase_N_sf"/>
</dbReference>
<evidence type="ECO:0000256" key="3">
    <source>
        <dbReference type="ARBA" id="ARBA00023315"/>
    </source>
</evidence>
<evidence type="ECO:0000313" key="4">
    <source>
        <dbReference type="EMBL" id="MBC8176468.1"/>
    </source>
</evidence>
<dbReference type="GO" id="GO:0008652">
    <property type="term" value="P:amino acid biosynthetic process"/>
    <property type="evidence" value="ECO:0007669"/>
    <property type="project" value="UniProtKB-KW"/>
</dbReference>
<organism evidence="4 5">
    <name type="scientific">Candidatus Desulfacyla euxinica</name>
    <dbReference type="NCBI Taxonomy" id="2841693"/>
    <lineage>
        <taxon>Bacteria</taxon>
        <taxon>Deltaproteobacteria</taxon>
        <taxon>Candidatus Desulfacyla</taxon>
    </lineage>
</organism>
<reference evidence="4 5" key="1">
    <citation type="submission" date="2020-08" db="EMBL/GenBank/DDBJ databases">
        <title>Bridging the membrane lipid divide: bacteria of the FCB group superphylum have the potential to synthesize archaeal ether lipids.</title>
        <authorList>
            <person name="Villanueva L."/>
            <person name="Von Meijenfeldt F.A.B."/>
            <person name="Westbye A.B."/>
            <person name="Yadav S."/>
            <person name="Hopmans E.C."/>
            <person name="Dutilh B.E."/>
            <person name="Sinninghe Damste J.S."/>
        </authorList>
    </citation>
    <scope>NUCLEOTIDE SEQUENCE [LARGE SCALE GENOMIC DNA]</scope>
    <source>
        <strain evidence="4">NIOZ-UU27</strain>
    </source>
</reference>
<dbReference type="SUPFAM" id="SSF51161">
    <property type="entry name" value="Trimeric LpxA-like enzymes"/>
    <property type="match status" value="1"/>
</dbReference>
<proteinExistence type="predicted"/>
<evidence type="ECO:0000313" key="5">
    <source>
        <dbReference type="Proteomes" id="UP000650524"/>
    </source>
</evidence>
<dbReference type="Gene3D" id="1.10.3130.10">
    <property type="entry name" value="serine acetyltransferase, domain 1"/>
    <property type="match status" value="1"/>
</dbReference>
<dbReference type="InterPro" id="IPR011004">
    <property type="entry name" value="Trimer_LpxA-like_sf"/>
</dbReference>
<keyword evidence="1" id="KW-0028">Amino-acid biosynthesis</keyword>
<accession>A0A8J6T7K0</accession>
<protein>
    <submittedName>
        <fullName evidence="4">Serine acetyltransferase</fullName>
    </submittedName>
</protein>
<keyword evidence="3" id="KW-0012">Acyltransferase</keyword>
<dbReference type="CDD" id="cd03354">
    <property type="entry name" value="LbH_SAT"/>
    <property type="match status" value="1"/>
</dbReference>
<dbReference type="GO" id="GO:0016746">
    <property type="term" value="F:acyltransferase activity"/>
    <property type="evidence" value="ECO:0007669"/>
    <property type="project" value="UniProtKB-KW"/>
</dbReference>
<keyword evidence="2" id="KW-0808">Transferase</keyword>
<name>A0A8J6T7K0_9DELT</name>
<dbReference type="EMBL" id="JACNJD010000138">
    <property type="protein sequence ID" value="MBC8176468.1"/>
    <property type="molecule type" value="Genomic_DNA"/>
</dbReference>
<sequence length="318" mass="35523">MHAELEKPEQCLLADETRLTNNKIPLAVKKLLATCERDDCFDHVNATPIPSLESVIEIIRQARRILFPGYFSPTRLDSVNMEYRLGQETTELFEKLSRQVILSIQHDCIRYNQPCSRCMELSQETGLRFIEALAGLREILGTDTRAAMDGDPAAKSHDEAIFCYPGLFAITVYRMAHVLHGLEVPLLPRIMTEYAHSLTGIDIHPGAKIGESFFIDHGTGVVIGETTEIGNRVRIYQGVTLGALSLPRDEIHRFRNLKRHPTIEDDVIIYSNASILGNPVIGARSIIGGNVWITEDVPPDTKVLLKVPELVYIGNNKG</sequence>
<evidence type="ECO:0000256" key="1">
    <source>
        <dbReference type="ARBA" id="ARBA00022605"/>
    </source>
</evidence>
<dbReference type="PANTHER" id="PTHR42811">
    <property type="entry name" value="SERINE ACETYLTRANSFERASE"/>
    <property type="match status" value="1"/>
</dbReference>
<evidence type="ECO:0000256" key="2">
    <source>
        <dbReference type="ARBA" id="ARBA00022679"/>
    </source>
</evidence>
<dbReference type="Gene3D" id="2.160.10.10">
    <property type="entry name" value="Hexapeptide repeat proteins"/>
    <property type="match status" value="1"/>
</dbReference>
<comment type="caution">
    <text evidence="4">The sequence shown here is derived from an EMBL/GenBank/DDBJ whole genome shotgun (WGS) entry which is preliminary data.</text>
</comment>